<dbReference type="PANTHER" id="PTHR30189:SF1">
    <property type="entry name" value="LPS-ASSEMBLY PROTEIN LPTD"/>
    <property type="match status" value="1"/>
</dbReference>
<evidence type="ECO:0000313" key="2">
    <source>
        <dbReference type="EMBL" id="SFF19261.1"/>
    </source>
</evidence>
<sequence length="873" mass="99062">MIFSCFCHTYGLFAQTEPADDTSKDSTFIKKDSIPVRDIKTTVIYSAKDSIRFNVIKQKVYLYGDAKVTYGEIALKAYKIEIDWKTSIVKATGRRDTVKNEDIGLPVFTDKGVDYKAKEMTYNFKTLKGVINSITTKQGDGFIVGERVKKDQYDNLFMGRGIYTTCDLPHPHFGIRAKKIKVIPGKLVVASMFNLELMDIPLPLGFPFGMFPQPKKRASGFVMPQYGETRERGFFLSQGGFYFAISDYVDMQILGEIHSRGGWGATMQSNYLKKYAFNGNFAFRYNRRVNEIPGSLEANIVNDFNITWSHTPQSKGNGRFSANVNAGTNSFNRNNSFQPNNFLQSSFNSSVNYTYTFPTLPFTFSASLRHTQNIITKIVDVAPDINLTMQRLQPFKSKTGKKTLLSELSFSYNMTGRATITNLFQGGSGFSSAEGVKLANVATRADTVAFNFQNLSRIFQNTRMGMEHNIPLSTSVTVLKYITMNLNATYKEVWYPEKYSYTPIKSDSVQIDTLRGFSRFNDYNGGLSMQTRLYAFYYPKSKKIEAIRHVINPSLSLSYTPDFSSPFFDFYQQVPIQKRQLTSVGEATREIVAPISRFNGIYSTPRRGEAGTISFNLTNTLEAKLRKSEEDTAAKKPAEKIMLLDNFGFTTSYNMIADSFKLAPIALNARTRLFKKLDINFSATLDPYTFELQSINPTTGNIIQRRVDKYAWQTGNGIGNLTNANVAISTNFKPPSAKKEYKDSRYTEEELAFINANRNLYVEFDVPWTLNISYNFSYSKQGFAKSNIVQTLNFNGDVSITKKWKIGFNSGYDFVAQALSFTQFNISRDLHCWAMTATWIPFGPRAGYTVDINVKSALLRDLKLSRRNSWYFR</sequence>
<feature type="domain" description="LPS-assembly protein LptD central" evidence="1">
    <location>
        <begin position="188"/>
        <end position="688"/>
    </location>
</feature>
<dbReference type="STRING" id="1003.SAMN04488541_101973"/>
<dbReference type="Pfam" id="PF19838">
    <property type="entry name" value="LptD_2"/>
    <property type="match status" value="1"/>
</dbReference>
<proteinExistence type="predicted"/>
<evidence type="ECO:0000313" key="3">
    <source>
        <dbReference type="Proteomes" id="UP000199513"/>
    </source>
</evidence>
<accession>A0A1I2GRT3</accession>
<dbReference type="OrthoDB" id="9802320at2"/>
<keyword evidence="3" id="KW-1185">Reference proteome</keyword>
<dbReference type="RefSeq" id="WP_091545459.1">
    <property type="nucleotide sequence ID" value="NZ_FONY01000019.1"/>
</dbReference>
<dbReference type="AlphaFoldDB" id="A0A1I2GRT3"/>
<dbReference type="PANTHER" id="PTHR30189">
    <property type="entry name" value="LPS-ASSEMBLY PROTEIN"/>
    <property type="match status" value="1"/>
</dbReference>
<reference evidence="2 3" key="1">
    <citation type="submission" date="2016-10" db="EMBL/GenBank/DDBJ databases">
        <authorList>
            <person name="de Groot N.N."/>
        </authorList>
    </citation>
    <scope>NUCLEOTIDE SEQUENCE [LARGE SCALE GENOMIC DNA]</scope>
    <source>
        <strain>GEY</strain>
        <strain evidence="3">DSM 9560</strain>
    </source>
</reference>
<dbReference type="InterPro" id="IPR050218">
    <property type="entry name" value="LptD"/>
</dbReference>
<gene>
    <name evidence="2" type="ORF">SAMN04488541_101973</name>
</gene>
<dbReference type="InterPro" id="IPR045659">
    <property type="entry name" value="LptD_2"/>
</dbReference>
<dbReference type="GO" id="GO:0009279">
    <property type="term" value="C:cell outer membrane"/>
    <property type="evidence" value="ECO:0007669"/>
    <property type="project" value="TreeGrafter"/>
</dbReference>
<organism evidence="2 3">
    <name type="scientific">Thermoflexibacter ruber</name>
    <dbReference type="NCBI Taxonomy" id="1003"/>
    <lineage>
        <taxon>Bacteria</taxon>
        <taxon>Pseudomonadati</taxon>
        <taxon>Bacteroidota</taxon>
        <taxon>Cytophagia</taxon>
        <taxon>Cytophagales</taxon>
        <taxon>Thermoflexibacteraceae</taxon>
        <taxon>Thermoflexibacter</taxon>
    </lineage>
</organism>
<dbReference type="EMBL" id="FONY01000019">
    <property type="protein sequence ID" value="SFF19261.1"/>
    <property type="molecule type" value="Genomic_DNA"/>
</dbReference>
<protein>
    <recommendedName>
        <fullName evidence="1">LPS-assembly protein LptD central domain-containing protein</fullName>
    </recommendedName>
</protein>
<evidence type="ECO:0000259" key="1">
    <source>
        <dbReference type="Pfam" id="PF19838"/>
    </source>
</evidence>
<name>A0A1I2GRT3_9BACT</name>
<dbReference type="Proteomes" id="UP000199513">
    <property type="component" value="Unassembled WGS sequence"/>
</dbReference>
<dbReference type="GO" id="GO:1990351">
    <property type="term" value="C:transporter complex"/>
    <property type="evidence" value="ECO:0007669"/>
    <property type="project" value="TreeGrafter"/>
</dbReference>